<keyword evidence="3" id="KW-1185">Reference proteome</keyword>
<protein>
    <submittedName>
        <fullName evidence="2">Uncharacterized protein</fullName>
    </submittedName>
</protein>
<evidence type="ECO:0000313" key="3">
    <source>
        <dbReference type="Proteomes" id="UP000318017"/>
    </source>
</evidence>
<reference evidence="2 3" key="1">
    <citation type="submission" date="2019-02" db="EMBL/GenBank/DDBJ databases">
        <title>Deep-cultivation of Planctomycetes and their phenomic and genomic characterization uncovers novel biology.</title>
        <authorList>
            <person name="Wiegand S."/>
            <person name="Jogler M."/>
            <person name="Boedeker C."/>
            <person name="Pinto D."/>
            <person name="Vollmers J."/>
            <person name="Rivas-Marin E."/>
            <person name="Kohn T."/>
            <person name="Peeters S.H."/>
            <person name="Heuer A."/>
            <person name="Rast P."/>
            <person name="Oberbeckmann S."/>
            <person name="Bunk B."/>
            <person name="Jeske O."/>
            <person name="Meyerdierks A."/>
            <person name="Storesund J.E."/>
            <person name="Kallscheuer N."/>
            <person name="Luecker S."/>
            <person name="Lage O.M."/>
            <person name="Pohl T."/>
            <person name="Merkel B.J."/>
            <person name="Hornburger P."/>
            <person name="Mueller R.-W."/>
            <person name="Bruemmer F."/>
            <person name="Labrenz M."/>
            <person name="Spormann A.M."/>
            <person name="Op den Camp H."/>
            <person name="Overmann J."/>
            <person name="Amann R."/>
            <person name="Jetten M.S.M."/>
            <person name="Mascher T."/>
            <person name="Medema M.H."/>
            <person name="Devos D.P."/>
            <person name="Kaster A.-K."/>
            <person name="Ovreas L."/>
            <person name="Rohde M."/>
            <person name="Galperin M.Y."/>
            <person name="Jogler C."/>
        </authorList>
    </citation>
    <scope>NUCLEOTIDE SEQUENCE [LARGE SCALE GENOMIC DNA]</scope>
    <source>
        <strain evidence="2 3">Q31a</strain>
    </source>
</reference>
<proteinExistence type="predicted"/>
<evidence type="ECO:0000313" key="2">
    <source>
        <dbReference type="EMBL" id="QDV26892.1"/>
    </source>
</evidence>
<dbReference type="EMBL" id="CP036298">
    <property type="protein sequence ID" value="QDV26892.1"/>
    <property type="molecule type" value="Genomic_DNA"/>
</dbReference>
<dbReference type="Proteomes" id="UP000318017">
    <property type="component" value="Chromosome"/>
</dbReference>
<evidence type="ECO:0000256" key="1">
    <source>
        <dbReference type="SAM" id="MobiDB-lite"/>
    </source>
</evidence>
<name>A0A518GE70_9BACT</name>
<organism evidence="2 3">
    <name type="scientific">Aureliella helgolandensis</name>
    <dbReference type="NCBI Taxonomy" id="2527968"/>
    <lineage>
        <taxon>Bacteria</taxon>
        <taxon>Pseudomonadati</taxon>
        <taxon>Planctomycetota</taxon>
        <taxon>Planctomycetia</taxon>
        <taxon>Pirellulales</taxon>
        <taxon>Pirellulaceae</taxon>
        <taxon>Aureliella</taxon>
    </lineage>
</organism>
<dbReference type="RefSeq" id="WP_231690918.1">
    <property type="nucleotide sequence ID" value="NZ_CP036298.1"/>
</dbReference>
<dbReference type="AlphaFoldDB" id="A0A518GE70"/>
<accession>A0A518GE70</accession>
<sequence>MKNQGEICRTAAIGEQSDGDAPLSQPLKTQSVQQLCLSVTALGLYSDSAIAERRHAGSQGIEKK</sequence>
<feature type="region of interest" description="Disordered" evidence="1">
    <location>
        <begin position="1"/>
        <end position="25"/>
    </location>
</feature>
<gene>
    <name evidence="2" type="ORF">Q31a_52710</name>
</gene>
<dbReference type="KEGG" id="ahel:Q31a_52710"/>